<dbReference type="Proteomes" id="UP000198542">
    <property type="component" value="Unassembled WGS sequence"/>
</dbReference>
<evidence type="ECO:0000313" key="4">
    <source>
        <dbReference type="Proteomes" id="UP000198542"/>
    </source>
</evidence>
<dbReference type="CDD" id="cd13640">
    <property type="entry name" value="PBP2_ChoX"/>
    <property type="match status" value="1"/>
</dbReference>
<evidence type="ECO:0000256" key="1">
    <source>
        <dbReference type="SAM" id="SignalP"/>
    </source>
</evidence>
<sequence length="313" mass="34154">MKSSAIGCAVLLMTFQGIAGAADPVGCRAPQFAEVGWTDITLTTSLTTAVLEGLGYAPKVITLSTGIAYKAMEGKSIDVFLGTWDPALIEAAQPYYNNKSIQTVRVNLTGAKFTLAVPRYVYEQGVKSYADLDTYKSKFGGKIYGVEPGGNKPIQNLIADNAYNLGSWSLVESSEKGMLTQVGRQIRKNDWIVFLGWAPHPMNKNIELEYLSGGDKYYGENFGASSVRTDVRTGYLEECPNVGQLLKNLEFSIDAENTMMDYVINGGLDPRSAVKKWLSAHPEWLDRTLLDVQTVEGQPGLAAVKSYMDTASK</sequence>
<dbReference type="GO" id="GO:0015871">
    <property type="term" value="P:choline transport"/>
    <property type="evidence" value="ECO:0007669"/>
    <property type="project" value="InterPro"/>
</dbReference>
<feature type="signal peptide" evidence="1">
    <location>
        <begin position="1"/>
        <end position="21"/>
    </location>
</feature>
<dbReference type="SUPFAM" id="SSF53850">
    <property type="entry name" value="Periplasmic binding protein-like II"/>
    <property type="match status" value="1"/>
</dbReference>
<dbReference type="Pfam" id="PF04069">
    <property type="entry name" value="OpuAC"/>
    <property type="match status" value="1"/>
</dbReference>
<feature type="domain" description="ABC-type glycine betaine transport system substrate-binding" evidence="2">
    <location>
        <begin position="32"/>
        <end position="279"/>
    </location>
</feature>
<dbReference type="InterPro" id="IPR007210">
    <property type="entry name" value="ABC_Gly_betaine_transp_sub-bd"/>
</dbReference>
<dbReference type="GO" id="GO:0042597">
    <property type="term" value="C:periplasmic space"/>
    <property type="evidence" value="ECO:0007669"/>
    <property type="project" value="InterPro"/>
</dbReference>
<accession>A0A231G0F0</accession>
<dbReference type="Gene3D" id="3.40.190.10">
    <property type="entry name" value="Periplasmic binding protein-like II"/>
    <property type="match status" value="1"/>
</dbReference>
<dbReference type="GO" id="GO:0033265">
    <property type="term" value="F:choline binding"/>
    <property type="evidence" value="ECO:0007669"/>
    <property type="project" value="InterPro"/>
</dbReference>
<evidence type="ECO:0000313" key="3">
    <source>
        <dbReference type="EMBL" id="SEC22449.1"/>
    </source>
</evidence>
<dbReference type="AlphaFoldDB" id="A0A231G0F0"/>
<dbReference type="GO" id="GO:0043190">
    <property type="term" value="C:ATP-binding cassette (ABC) transporter complex"/>
    <property type="evidence" value="ECO:0007669"/>
    <property type="project" value="InterPro"/>
</dbReference>
<protein>
    <submittedName>
        <fullName evidence="3">Glycine betaine/proline transport system substrate-binding protein</fullName>
    </submittedName>
</protein>
<feature type="chain" id="PRO_5030039931" evidence="1">
    <location>
        <begin position="22"/>
        <end position="313"/>
    </location>
</feature>
<name>A0A231G0F0_PSEJE</name>
<dbReference type="Gene3D" id="3.40.190.100">
    <property type="entry name" value="Glycine betaine-binding periplasmic protein, domain 2"/>
    <property type="match status" value="1"/>
</dbReference>
<organism evidence="3 4">
    <name type="scientific">Pseudomonas jessenii</name>
    <dbReference type="NCBI Taxonomy" id="77298"/>
    <lineage>
        <taxon>Bacteria</taxon>
        <taxon>Pseudomonadati</taxon>
        <taxon>Pseudomonadota</taxon>
        <taxon>Gammaproteobacteria</taxon>
        <taxon>Pseudomonadales</taxon>
        <taxon>Pseudomonadaceae</taxon>
        <taxon>Pseudomonas</taxon>
    </lineage>
</organism>
<dbReference type="RefSeq" id="WP_090454910.1">
    <property type="nucleotide sequence ID" value="NZ_FNTC01000002.1"/>
</dbReference>
<keyword evidence="4" id="KW-1185">Reference proteome</keyword>
<keyword evidence="1" id="KW-0732">Signal</keyword>
<gene>
    <name evidence="3" type="ORF">SAMN04490187_3608</name>
</gene>
<dbReference type="InterPro" id="IPR017783">
    <property type="entry name" value="ABC_choline_sub-bd"/>
</dbReference>
<reference evidence="4" key="1">
    <citation type="submission" date="2016-10" db="EMBL/GenBank/DDBJ databases">
        <authorList>
            <person name="Varghese N."/>
            <person name="Submissions S."/>
        </authorList>
    </citation>
    <scope>NUCLEOTIDE SEQUENCE [LARGE SCALE GENOMIC DNA]</scope>
    <source>
        <strain evidence="4">BS3660</strain>
    </source>
</reference>
<proteinExistence type="predicted"/>
<dbReference type="EMBL" id="FNTC01000002">
    <property type="protein sequence ID" value="SEC22449.1"/>
    <property type="molecule type" value="Genomic_DNA"/>
</dbReference>
<dbReference type="GO" id="GO:0022857">
    <property type="term" value="F:transmembrane transporter activity"/>
    <property type="evidence" value="ECO:0007669"/>
    <property type="project" value="InterPro"/>
</dbReference>
<dbReference type="NCBIfam" id="TIGR03414">
    <property type="entry name" value="ABC_choline_bnd"/>
    <property type="match status" value="1"/>
</dbReference>
<evidence type="ECO:0000259" key="2">
    <source>
        <dbReference type="Pfam" id="PF04069"/>
    </source>
</evidence>